<dbReference type="GO" id="GO:0005886">
    <property type="term" value="C:plasma membrane"/>
    <property type="evidence" value="ECO:0007669"/>
    <property type="project" value="UniProtKB-SubCell"/>
</dbReference>
<evidence type="ECO:0000256" key="2">
    <source>
        <dbReference type="ARBA" id="ARBA00004651"/>
    </source>
</evidence>
<keyword evidence="7" id="KW-0479">Metal-binding</keyword>
<dbReference type="InterPro" id="IPR017927">
    <property type="entry name" value="FAD-bd_FR_type"/>
</dbReference>
<dbReference type="HOGENOM" id="CLU_853114_0_0_1"/>
<dbReference type="Pfam" id="PF08022">
    <property type="entry name" value="FAD_binding_8"/>
    <property type="match status" value="1"/>
</dbReference>
<dbReference type="GO" id="GO:0015677">
    <property type="term" value="P:copper ion import"/>
    <property type="evidence" value="ECO:0007669"/>
    <property type="project" value="TreeGrafter"/>
</dbReference>
<dbReference type="InterPro" id="IPR017938">
    <property type="entry name" value="Riboflavin_synthase-like_b-brl"/>
</dbReference>
<name>K0KR65_WICCF</name>
<dbReference type="GO" id="GO:0006826">
    <property type="term" value="P:iron ion transport"/>
    <property type="evidence" value="ECO:0007669"/>
    <property type="project" value="TreeGrafter"/>
</dbReference>
<keyword evidence="7" id="KW-0349">Heme</keyword>
<dbReference type="InParanoid" id="K0KR65"/>
<comment type="catalytic activity">
    <reaction evidence="12">
        <text>2 a Fe(II)-siderophore + NADP(+) + H(+) = 2 a Fe(III)-siderophore + NADPH</text>
        <dbReference type="Rhea" id="RHEA:28795"/>
        <dbReference type="Rhea" id="RHEA-COMP:11342"/>
        <dbReference type="Rhea" id="RHEA-COMP:11344"/>
        <dbReference type="ChEBI" id="CHEBI:15378"/>
        <dbReference type="ChEBI" id="CHEBI:29033"/>
        <dbReference type="ChEBI" id="CHEBI:29034"/>
        <dbReference type="ChEBI" id="CHEBI:57783"/>
        <dbReference type="ChEBI" id="CHEBI:58349"/>
        <dbReference type="EC" id="1.16.1.9"/>
    </reaction>
</comment>
<evidence type="ECO:0000313" key="14">
    <source>
        <dbReference type="EMBL" id="CCH44592.1"/>
    </source>
</evidence>
<evidence type="ECO:0000256" key="10">
    <source>
        <dbReference type="ARBA" id="ARBA00023002"/>
    </source>
</evidence>
<dbReference type="SUPFAM" id="SSF63380">
    <property type="entry name" value="Riboflavin synthase domain-like"/>
    <property type="match status" value="1"/>
</dbReference>
<dbReference type="InterPro" id="IPR039261">
    <property type="entry name" value="FNR_nucleotide-bd"/>
</dbReference>
<dbReference type="InterPro" id="IPR013121">
    <property type="entry name" value="Fe_red_NAD-bd_6"/>
</dbReference>
<proteinExistence type="inferred from homology"/>
<keyword evidence="8" id="KW-0521">NADP</keyword>
<dbReference type="Proteomes" id="UP000009328">
    <property type="component" value="Unassembled WGS sequence"/>
</dbReference>
<protein>
    <recommendedName>
        <fullName evidence="4">ferric-chelate reductase (NADPH)</fullName>
        <ecNumber evidence="4">1.16.1.9</ecNumber>
    </recommendedName>
</protein>
<dbReference type="InterPro" id="IPR013112">
    <property type="entry name" value="FAD-bd_8"/>
</dbReference>
<keyword evidence="9" id="KW-0249">Electron transport</keyword>
<keyword evidence="10 14" id="KW-0560">Oxidoreductase</keyword>
<comment type="subcellular location">
    <subcellularLocation>
        <location evidence="2">Cell membrane</location>
        <topology evidence="2">Multi-pass membrane protein</topology>
    </subcellularLocation>
</comment>
<evidence type="ECO:0000256" key="9">
    <source>
        <dbReference type="ARBA" id="ARBA00022982"/>
    </source>
</evidence>
<dbReference type="Gene3D" id="2.40.30.10">
    <property type="entry name" value="Translation factors"/>
    <property type="match status" value="1"/>
</dbReference>
<evidence type="ECO:0000256" key="4">
    <source>
        <dbReference type="ARBA" id="ARBA00012668"/>
    </source>
</evidence>
<evidence type="ECO:0000256" key="11">
    <source>
        <dbReference type="ARBA" id="ARBA00023004"/>
    </source>
</evidence>
<comment type="caution">
    <text evidence="14">The sequence shown here is derived from an EMBL/GenBank/DDBJ whole genome shotgun (WGS) entry which is preliminary data.</text>
</comment>
<evidence type="ECO:0000256" key="6">
    <source>
        <dbReference type="ARBA" id="ARBA00022475"/>
    </source>
</evidence>
<evidence type="ECO:0000256" key="8">
    <source>
        <dbReference type="ARBA" id="ARBA00022857"/>
    </source>
</evidence>
<keyword evidence="5" id="KW-0813">Transport</keyword>
<keyword evidence="6" id="KW-0472">Membrane</keyword>
<dbReference type="GO" id="GO:0006879">
    <property type="term" value="P:intracellular iron ion homeostasis"/>
    <property type="evidence" value="ECO:0007669"/>
    <property type="project" value="TreeGrafter"/>
</dbReference>
<comment type="cofactor">
    <cofactor evidence="1">
        <name>FAD</name>
        <dbReference type="ChEBI" id="CHEBI:57692"/>
    </cofactor>
</comment>
<dbReference type="InterPro" id="IPR051410">
    <property type="entry name" value="Ferric/Cupric_Reductase"/>
</dbReference>
<dbReference type="eggNOG" id="KOG0039">
    <property type="taxonomic scope" value="Eukaryota"/>
</dbReference>
<dbReference type="GO" id="GO:0052851">
    <property type="term" value="F:ferric-chelate reductase (NADPH) activity"/>
    <property type="evidence" value="ECO:0007669"/>
    <property type="project" value="UniProtKB-EC"/>
</dbReference>
<dbReference type="PROSITE" id="PS51384">
    <property type="entry name" value="FAD_FR"/>
    <property type="match status" value="1"/>
</dbReference>
<sequence length="326" mass="36483">MRFLGFQMIYRAIVKTTFKPNIYSFKSKLAFLTLHEDSEIFEVIIPISNPYEFNWKPGQHIFIRFVLGISTLDNHPFSIMSIPSSFKNSEIKLIVKPHKGLTGKIYNLLNTKGNQTLKTYIDGPYGGMNRDVLSFDQVSLLATGSGITVTWSFLEYIVKNLDIGSNPITEVKFVWIIRSIDCLDWISKELVISLNKIIEKQGNLDGFSFDIYVSNSNVITPKQSDDESIPEKSKLYDIVDIGNYQKYLNIHYNVKPQMTNYLQSLPISKVTLDAGRTNTGGGFANSACGPTDSGLAILTLGCGSNRVPGYVLACNSAYNYSTGRCQ</sequence>
<dbReference type="AlphaFoldDB" id="K0KR65"/>
<gene>
    <name evidence="14" type="ORF">BN7_4159</name>
</gene>
<dbReference type="PANTHER" id="PTHR32361:SF23">
    <property type="entry name" value="FERRIC-CHELATE REDUCTASE"/>
    <property type="match status" value="1"/>
</dbReference>
<reference evidence="14 15" key="1">
    <citation type="journal article" date="2012" name="Eukaryot. Cell">
        <title>Draft genome sequence of Wickerhamomyces ciferrii NRRL Y-1031 F-60-10.</title>
        <authorList>
            <person name="Schneider J."/>
            <person name="Andrea H."/>
            <person name="Blom J."/>
            <person name="Jaenicke S."/>
            <person name="Ruckert C."/>
            <person name="Schorsch C."/>
            <person name="Szczepanowski R."/>
            <person name="Farwick M."/>
            <person name="Goesmann A."/>
            <person name="Puhler A."/>
            <person name="Schaffer S."/>
            <person name="Tauch A."/>
            <person name="Kohler T."/>
            <person name="Brinkrolf K."/>
        </authorList>
    </citation>
    <scope>NUCLEOTIDE SEQUENCE [LARGE SCALE GENOMIC DNA]</scope>
    <source>
        <strain evidence="15">ATCC 14091 / BCRC 22168 / CBS 111 / JCM 3599 / NBRC 0793 / NRRL Y-1031 F-60-10</strain>
    </source>
</reference>
<evidence type="ECO:0000259" key="13">
    <source>
        <dbReference type="PROSITE" id="PS51384"/>
    </source>
</evidence>
<evidence type="ECO:0000256" key="12">
    <source>
        <dbReference type="ARBA" id="ARBA00048483"/>
    </source>
</evidence>
<comment type="similarity">
    <text evidence="3">Belongs to the ferric reductase (FRE) family.</text>
</comment>
<dbReference type="STRING" id="1206466.K0KR65"/>
<accession>K0KR65</accession>
<dbReference type="SUPFAM" id="SSF52343">
    <property type="entry name" value="Ferredoxin reductase-like, C-terminal NADP-linked domain"/>
    <property type="match status" value="1"/>
</dbReference>
<evidence type="ECO:0000256" key="5">
    <source>
        <dbReference type="ARBA" id="ARBA00022448"/>
    </source>
</evidence>
<evidence type="ECO:0000256" key="7">
    <source>
        <dbReference type="ARBA" id="ARBA00022617"/>
    </source>
</evidence>
<dbReference type="PANTHER" id="PTHR32361">
    <property type="entry name" value="FERRIC/CUPRIC REDUCTASE TRANSMEMBRANE COMPONENT"/>
    <property type="match status" value="1"/>
</dbReference>
<keyword evidence="15" id="KW-1185">Reference proteome</keyword>
<dbReference type="CDD" id="cd06186">
    <property type="entry name" value="NOX_Duox_like_FAD_NADP"/>
    <property type="match status" value="1"/>
</dbReference>
<keyword evidence="6" id="KW-1003">Cell membrane</keyword>
<feature type="domain" description="FAD-binding FR-type" evidence="13">
    <location>
        <begin position="1"/>
        <end position="131"/>
    </location>
</feature>
<dbReference type="Gene3D" id="3.40.50.80">
    <property type="entry name" value="Nucleotide-binding domain of ferredoxin-NADP reductase (FNR) module"/>
    <property type="match status" value="1"/>
</dbReference>
<organism evidence="14 15">
    <name type="scientific">Wickerhamomyces ciferrii (strain ATCC 14091 / BCRC 22168 / CBS 111 / JCM 3599 / NBRC 0793 / NRRL Y-1031 F-60-10)</name>
    <name type="common">Yeast</name>
    <name type="synonym">Pichia ciferrii</name>
    <dbReference type="NCBI Taxonomy" id="1206466"/>
    <lineage>
        <taxon>Eukaryota</taxon>
        <taxon>Fungi</taxon>
        <taxon>Dikarya</taxon>
        <taxon>Ascomycota</taxon>
        <taxon>Saccharomycotina</taxon>
        <taxon>Saccharomycetes</taxon>
        <taxon>Phaffomycetales</taxon>
        <taxon>Wickerhamomycetaceae</taxon>
        <taxon>Wickerhamomyces</taxon>
    </lineage>
</organism>
<evidence type="ECO:0000313" key="15">
    <source>
        <dbReference type="Proteomes" id="UP000009328"/>
    </source>
</evidence>
<dbReference type="Pfam" id="PF08030">
    <property type="entry name" value="NAD_binding_6"/>
    <property type="match status" value="1"/>
</dbReference>
<keyword evidence="11" id="KW-0408">Iron</keyword>
<evidence type="ECO:0000256" key="1">
    <source>
        <dbReference type="ARBA" id="ARBA00001974"/>
    </source>
</evidence>
<dbReference type="EMBL" id="CAIF01000146">
    <property type="protein sequence ID" value="CCH44592.1"/>
    <property type="molecule type" value="Genomic_DNA"/>
</dbReference>
<dbReference type="EC" id="1.16.1.9" evidence="4"/>
<evidence type="ECO:0000256" key="3">
    <source>
        <dbReference type="ARBA" id="ARBA00006278"/>
    </source>
</evidence>